<feature type="region of interest" description="Disordered" evidence="1">
    <location>
        <begin position="1"/>
        <end position="22"/>
    </location>
</feature>
<feature type="compositionally biased region" description="Basic and acidic residues" evidence="1">
    <location>
        <begin position="43"/>
        <end position="53"/>
    </location>
</feature>
<evidence type="ECO:0000313" key="2">
    <source>
        <dbReference type="EMBL" id="ABD75035.1"/>
    </source>
</evidence>
<organism evidence="2">
    <name type="scientific">Sinorhizobium medicae</name>
    <dbReference type="NCBI Taxonomy" id="110321"/>
    <lineage>
        <taxon>Bacteria</taxon>
        <taxon>Pseudomonadati</taxon>
        <taxon>Pseudomonadota</taxon>
        <taxon>Alphaproteobacteria</taxon>
        <taxon>Hyphomicrobiales</taxon>
        <taxon>Rhizobiaceae</taxon>
        <taxon>Sinorhizobium/Ensifer group</taxon>
        <taxon>Sinorhizobium</taxon>
    </lineage>
</organism>
<evidence type="ECO:0000256" key="1">
    <source>
        <dbReference type="SAM" id="MobiDB-lite"/>
    </source>
</evidence>
<dbReference type="EMBL" id="DQ403518">
    <property type="protein sequence ID" value="ABD75035.1"/>
    <property type="molecule type" value="Genomic_DNA"/>
</dbReference>
<name>D1CT81_9HYPH</name>
<feature type="region of interest" description="Disordered" evidence="1">
    <location>
        <begin position="41"/>
        <end position="65"/>
    </location>
</feature>
<sequence>HQWSRSDSQIKDGHISGHGQLTPCKVRIPSCALGMVENSLPRDANRQHGRGDLPRVIFSGRGPYR</sequence>
<feature type="non-terminal residue" evidence="2">
    <location>
        <position position="1"/>
    </location>
</feature>
<accession>D1CT81</accession>
<dbReference type="AlphaFoldDB" id="D1CT81"/>
<protein>
    <submittedName>
        <fullName evidence="2">Uncharacterized protein</fullName>
    </submittedName>
</protein>
<proteinExistence type="predicted"/>
<reference evidence="2" key="1">
    <citation type="submission" date="2006-02" db="EMBL/GenBank/DDBJ databases">
        <title>Sampling the accessory genome of the Sinorhizobium genus by suppressive subtractive hybridization.</title>
        <authorList>
            <person name="Moulin L."/>
            <person name="Ghazoui Z."/>
            <person name="Young P."/>
        </authorList>
    </citation>
    <scope>NUCLEOTIDE SEQUENCE</scope>
    <source>
        <strain evidence="2">LMG19920</strain>
    </source>
</reference>